<protein>
    <submittedName>
        <fullName evidence="2">Uncharacterized protein</fullName>
    </submittedName>
</protein>
<organism evidence="1 2">
    <name type="scientific">Acrobeloides nanus</name>
    <dbReference type="NCBI Taxonomy" id="290746"/>
    <lineage>
        <taxon>Eukaryota</taxon>
        <taxon>Metazoa</taxon>
        <taxon>Ecdysozoa</taxon>
        <taxon>Nematoda</taxon>
        <taxon>Chromadorea</taxon>
        <taxon>Rhabditida</taxon>
        <taxon>Tylenchina</taxon>
        <taxon>Cephalobomorpha</taxon>
        <taxon>Cephaloboidea</taxon>
        <taxon>Cephalobidae</taxon>
        <taxon>Acrobeloides</taxon>
    </lineage>
</organism>
<dbReference type="Proteomes" id="UP000887540">
    <property type="component" value="Unplaced"/>
</dbReference>
<evidence type="ECO:0000313" key="1">
    <source>
        <dbReference type="Proteomes" id="UP000887540"/>
    </source>
</evidence>
<accession>A0A914CUI6</accession>
<dbReference type="AlphaFoldDB" id="A0A914CUI6"/>
<sequence>MGKNSGKIARFNPNSYRRNSTSNKAVYTHELEVPQIDRPLRHVHCNSVTLEHVKVDYIVLQALKRSLKYSFRQMDFLYCMLNVNNQAEFAYLLREWNVQELSFAHCNWPENSEFYSISDKLFEFNPQLQHVSISFDKVTNIKISDTTLKKWASCTSWPRSFILHNVKSEITHEGVAAVISSYVAQARAKRDKVFGSTILWNFGVVNTSLDWLTRELTSLEPHIRYLKQIPHGIHLKIQVCPTVPALHVRLVFAYRSLRVLKKNISLPTVLATL</sequence>
<dbReference type="WBParaSite" id="ACRNAN_scaffold14198.g21396.t1">
    <property type="protein sequence ID" value="ACRNAN_scaffold14198.g21396.t1"/>
    <property type="gene ID" value="ACRNAN_scaffold14198.g21396"/>
</dbReference>
<keyword evidence="1" id="KW-1185">Reference proteome</keyword>
<proteinExistence type="predicted"/>
<evidence type="ECO:0000313" key="2">
    <source>
        <dbReference type="WBParaSite" id="ACRNAN_scaffold14198.g21396.t1"/>
    </source>
</evidence>
<reference evidence="2" key="1">
    <citation type="submission" date="2022-11" db="UniProtKB">
        <authorList>
            <consortium name="WormBaseParasite"/>
        </authorList>
    </citation>
    <scope>IDENTIFICATION</scope>
</reference>
<name>A0A914CUI6_9BILA</name>